<organism evidence="5 6">
    <name type="scientific">Coccomyxa viridis</name>
    <dbReference type="NCBI Taxonomy" id="1274662"/>
    <lineage>
        <taxon>Eukaryota</taxon>
        <taxon>Viridiplantae</taxon>
        <taxon>Chlorophyta</taxon>
        <taxon>core chlorophytes</taxon>
        <taxon>Trebouxiophyceae</taxon>
        <taxon>Trebouxiophyceae incertae sedis</taxon>
        <taxon>Coccomyxaceae</taxon>
        <taxon>Coccomyxa</taxon>
    </lineage>
</organism>
<dbReference type="PANTHER" id="PTHR24305:SF166">
    <property type="entry name" value="CYTOCHROME P450 12A4, MITOCHONDRIAL-RELATED"/>
    <property type="match status" value="1"/>
</dbReference>
<evidence type="ECO:0000256" key="3">
    <source>
        <dbReference type="RuleBase" id="RU000461"/>
    </source>
</evidence>
<reference evidence="5 6" key="1">
    <citation type="submission" date="2024-06" db="EMBL/GenBank/DDBJ databases">
        <authorList>
            <person name="Kraege A."/>
            <person name="Thomma B."/>
        </authorList>
    </citation>
    <scope>NUCLEOTIDE SEQUENCE [LARGE SCALE GENOMIC DNA]</scope>
</reference>
<evidence type="ECO:0000256" key="4">
    <source>
        <dbReference type="SAM" id="MobiDB-lite"/>
    </source>
</evidence>
<name>A0ABP1G0W5_9CHLO</name>
<comment type="caution">
    <text evidence="5">The sequence shown here is derived from an EMBL/GenBank/DDBJ whole genome shotgun (WGS) entry which is preliminary data.</text>
</comment>
<keyword evidence="6" id="KW-1185">Reference proteome</keyword>
<dbReference type="Gene3D" id="1.10.630.10">
    <property type="entry name" value="Cytochrome P450"/>
    <property type="match status" value="1"/>
</dbReference>
<feature type="region of interest" description="Disordered" evidence="4">
    <location>
        <begin position="443"/>
        <end position="476"/>
    </location>
</feature>
<dbReference type="PROSITE" id="PS00086">
    <property type="entry name" value="CYTOCHROME_P450"/>
    <property type="match status" value="1"/>
</dbReference>
<evidence type="ECO:0000256" key="2">
    <source>
        <dbReference type="ARBA" id="ARBA00010617"/>
    </source>
</evidence>
<gene>
    <name evidence="5" type="primary">g7662</name>
    <name evidence="5" type="ORF">VP750_LOCUS6560</name>
</gene>
<keyword evidence="3" id="KW-0349">Heme</keyword>
<dbReference type="CDD" id="cd00302">
    <property type="entry name" value="cytochrome_P450"/>
    <property type="match status" value="1"/>
</dbReference>
<dbReference type="InterPro" id="IPR002401">
    <property type="entry name" value="Cyt_P450_E_grp-I"/>
</dbReference>
<evidence type="ECO:0000313" key="6">
    <source>
        <dbReference type="Proteomes" id="UP001497392"/>
    </source>
</evidence>
<keyword evidence="3" id="KW-0479">Metal-binding</keyword>
<dbReference type="Proteomes" id="UP001497392">
    <property type="component" value="Unassembled WGS sequence"/>
</dbReference>
<dbReference type="InterPro" id="IPR036396">
    <property type="entry name" value="Cyt_P450_sf"/>
</dbReference>
<dbReference type="PRINTS" id="PR00385">
    <property type="entry name" value="P450"/>
</dbReference>
<dbReference type="SUPFAM" id="SSF48264">
    <property type="entry name" value="Cytochrome P450"/>
    <property type="match status" value="1"/>
</dbReference>
<sequence>MMGLELPMRVWQAALLLLVGLVTLKLPAIYRYIRVWFTIRKLPTPPGATLFMGHAAAYSPLAKHKYEETSARSLGPLYRYRNYTSQIVVVNDPALQQEIFAAERDGAIEKPDQPNGFSKGKGRSEMNVFSEKSGDPMWKLVRKGTAPAFAAQNLRTYHHHIVDIVDRLIGGVKSKGPHTAVNIADIAQRESFDVIGKVGFGRDFQASKDIDNPVNTFQQLTDDLEESVHRLIHPWRKYSLSKEKLARDKNHESIRSIYKELVDECLNRPPSDEDANSIAGHLLRLRDSNGNPLSRERLIEEFSIFFVAGSETTGHTVAWTLWFLAQNPAALHKLEEELDVAGLLKTAHNPNPRDFTYADISKLHWLDCCIKEAMRLQPVAANSLRRLAVRDVPLSNGVVIPAGVIVELAQYSVFRNPAWGWEDPNAFKPERWEDPEEEYYTARHASAASTNGRKGSDSELEIDAAPSTAGGSKAKRMHPFGAGIRNCLGQQLAKINVPTAVAMLTREFHLTLAPQTAGKDLAELEVLKATLQPRNGIYMLCKSRS</sequence>
<dbReference type="PANTHER" id="PTHR24305">
    <property type="entry name" value="CYTOCHROME P450"/>
    <property type="match status" value="1"/>
</dbReference>
<dbReference type="PRINTS" id="PR00463">
    <property type="entry name" value="EP450I"/>
</dbReference>
<dbReference type="EMBL" id="CAXHTA020000011">
    <property type="protein sequence ID" value="CAL5224901.1"/>
    <property type="molecule type" value="Genomic_DNA"/>
</dbReference>
<comment type="cofactor">
    <cofactor evidence="1">
        <name>heme</name>
        <dbReference type="ChEBI" id="CHEBI:30413"/>
    </cofactor>
</comment>
<keyword evidence="3" id="KW-0560">Oxidoreductase</keyword>
<proteinExistence type="inferred from homology"/>
<dbReference type="InterPro" id="IPR001128">
    <property type="entry name" value="Cyt_P450"/>
</dbReference>
<dbReference type="InterPro" id="IPR050121">
    <property type="entry name" value="Cytochrome_P450_monoxygenase"/>
</dbReference>
<dbReference type="Pfam" id="PF00067">
    <property type="entry name" value="p450"/>
    <property type="match status" value="1"/>
</dbReference>
<evidence type="ECO:0000256" key="1">
    <source>
        <dbReference type="ARBA" id="ARBA00001971"/>
    </source>
</evidence>
<accession>A0ABP1G0W5</accession>
<keyword evidence="3" id="KW-0503">Monooxygenase</keyword>
<dbReference type="InterPro" id="IPR017972">
    <property type="entry name" value="Cyt_P450_CS"/>
</dbReference>
<protein>
    <submittedName>
        <fullName evidence="5">G7662 protein</fullName>
    </submittedName>
</protein>
<evidence type="ECO:0000313" key="5">
    <source>
        <dbReference type="EMBL" id="CAL5224901.1"/>
    </source>
</evidence>
<comment type="similarity">
    <text evidence="2 3">Belongs to the cytochrome P450 family.</text>
</comment>
<keyword evidence="3" id="KW-0408">Iron</keyword>